<name>A0AAD4ME28_9BILA</name>
<evidence type="ECO:0000313" key="1">
    <source>
        <dbReference type="EMBL" id="KAI1691112.1"/>
    </source>
</evidence>
<dbReference type="Proteomes" id="UP001201812">
    <property type="component" value="Unassembled WGS sequence"/>
</dbReference>
<organism evidence="1 2">
    <name type="scientific">Ditylenchus destructor</name>
    <dbReference type="NCBI Taxonomy" id="166010"/>
    <lineage>
        <taxon>Eukaryota</taxon>
        <taxon>Metazoa</taxon>
        <taxon>Ecdysozoa</taxon>
        <taxon>Nematoda</taxon>
        <taxon>Chromadorea</taxon>
        <taxon>Rhabditida</taxon>
        <taxon>Tylenchina</taxon>
        <taxon>Tylenchomorpha</taxon>
        <taxon>Sphaerularioidea</taxon>
        <taxon>Anguinidae</taxon>
        <taxon>Anguininae</taxon>
        <taxon>Ditylenchus</taxon>
    </lineage>
</organism>
<dbReference type="AlphaFoldDB" id="A0AAD4ME28"/>
<proteinExistence type="predicted"/>
<gene>
    <name evidence="1" type="ORF">DdX_22102</name>
</gene>
<dbReference type="EMBL" id="JAKKPZ010000996">
    <property type="protein sequence ID" value="KAI1691112.1"/>
    <property type="molecule type" value="Genomic_DNA"/>
</dbReference>
<keyword evidence="2" id="KW-1185">Reference proteome</keyword>
<sequence length="99" mass="11293">MRMCLLQSELLTKTMLPFSALPIGQVLLTKRRLPHFPVQILCTLCTFTQVPMRAGRKPSVNESRSMRAKDFPYLQQNLESQRKMAVKQAGFTPMKPING</sequence>
<protein>
    <submittedName>
        <fullName evidence="1">Uncharacterized protein</fullName>
    </submittedName>
</protein>
<comment type="caution">
    <text evidence="1">The sequence shown here is derived from an EMBL/GenBank/DDBJ whole genome shotgun (WGS) entry which is preliminary data.</text>
</comment>
<accession>A0AAD4ME28</accession>
<evidence type="ECO:0000313" key="2">
    <source>
        <dbReference type="Proteomes" id="UP001201812"/>
    </source>
</evidence>
<reference evidence="1" key="1">
    <citation type="submission" date="2022-01" db="EMBL/GenBank/DDBJ databases">
        <title>Genome Sequence Resource for Two Populations of Ditylenchus destructor, the Migratory Endoparasitic Phytonematode.</title>
        <authorList>
            <person name="Zhang H."/>
            <person name="Lin R."/>
            <person name="Xie B."/>
        </authorList>
    </citation>
    <scope>NUCLEOTIDE SEQUENCE</scope>
    <source>
        <strain evidence="1">BazhouSP</strain>
    </source>
</reference>